<dbReference type="GO" id="GO:0016887">
    <property type="term" value="F:ATP hydrolysis activity"/>
    <property type="evidence" value="ECO:0007669"/>
    <property type="project" value="InterPro"/>
</dbReference>
<dbReference type="FunFam" id="3.40.50.300:FF:000011">
    <property type="entry name" value="Putative ABC transporter ATP-binding component"/>
    <property type="match status" value="1"/>
</dbReference>
<name>A0A6I2UAG1_9FIRM</name>
<dbReference type="Pfam" id="PF12848">
    <property type="entry name" value="ABC_tran_Xtn"/>
    <property type="match status" value="1"/>
</dbReference>
<dbReference type="Gene3D" id="1.10.287.380">
    <property type="entry name" value="Valyl-tRNA synthetase, C-terminal domain"/>
    <property type="match status" value="1"/>
</dbReference>
<evidence type="ECO:0000256" key="3">
    <source>
        <dbReference type="SAM" id="MobiDB-lite"/>
    </source>
</evidence>
<feature type="compositionally biased region" description="Basic and acidic residues" evidence="3">
    <location>
        <begin position="560"/>
        <end position="571"/>
    </location>
</feature>
<dbReference type="InterPro" id="IPR027417">
    <property type="entry name" value="P-loop_NTPase"/>
</dbReference>
<reference evidence="5 6" key="1">
    <citation type="submission" date="2019-08" db="EMBL/GenBank/DDBJ databases">
        <title>In-depth cultivation of the pig gut microbiome towards novel bacterial diversity and tailored functional studies.</title>
        <authorList>
            <person name="Wylensek D."/>
            <person name="Hitch T.C.A."/>
            <person name="Clavel T."/>
        </authorList>
    </citation>
    <scope>NUCLEOTIDE SEQUENCE [LARGE SCALE GENOMIC DNA]</scope>
    <source>
        <strain evidence="5 6">WCA-693-APC-5D-A</strain>
    </source>
</reference>
<dbReference type="EMBL" id="VUNR01000008">
    <property type="protein sequence ID" value="MSU08498.1"/>
    <property type="molecule type" value="Genomic_DNA"/>
</dbReference>
<dbReference type="GeneID" id="96778427"/>
<accession>A0A6I2UAG1</accession>
<organism evidence="5 6">
    <name type="scientific">Anaerovibrio slackiae</name>
    <dbReference type="NCBI Taxonomy" id="2652309"/>
    <lineage>
        <taxon>Bacteria</taxon>
        <taxon>Bacillati</taxon>
        <taxon>Bacillota</taxon>
        <taxon>Negativicutes</taxon>
        <taxon>Selenomonadales</taxon>
        <taxon>Selenomonadaceae</taxon>
        <taxon>Anaerovibrio</taxon>
    </lineage>
</organism>
<dbReference type="Pfam" id="PF16326">
    <property type="entry name" value="ABC_tran_CTD"/>
    <property type="match status" value="1"/>
</dbReference>
<dbReference type="CDD" id="cd03221">
    <property type="entry name" value="ABCF_EF-3"/>
    <property type="match status" value="2"/>
</dbReference>
<dbReference type="Gene3D" id="3.40.50.300">
    <property type="entry name" value="P-loop containing nucleotide triphosphate hydrolases"/>
    <property type="match status" value="2"/>
</dbReference>
<dbReference type="InterPro" id="IPR032524">
    <property type="entry name" value="ABC_tran_C"/>
</dbReference>
<dbReference type="InterPro" id="IPR051309">
    <property type="entry name" value="ABCF_ATPase"/>
</dbReference>
<feature type="compositionally biased region" description="Polar residues" evidence="3">
    <location>
        <begin position="545"/>
        <end position="554"/>
    </location>
</feature>
<dbReference type="InterPro" id="IPR032781">
    <property type="entry name" value="ABC_tran_Xtn"/>
</dbReference>
<dbReference type="InterPro" id="IPR017871">
    <property type="entry name" value="ABC_transporter-like_CS"/>
</dbReference>
<sequence length="645" mass="72506">MVLTVEDLGKSYGEKALFSHVNLNINEGDKIGIVGINGTGKSTFLRTVAGRLAADTGSMVTMRNLRISFLEQSKEFEAGNTVLMEAFKDDSPLMQALRNYESALAKSEAGDTSEEVQKLLVKASGQIDALNGWSMESEAKSILTHLGITDFEAKVESLSSGQQKRLALATALIQPCDLLLLDEPTNHLDSETIGWLEEYLASWKGSLLMVTHDRYFLDRVASGILEFDKGRTYSYQGNYSEFLELKAARIEREEAGERKRQNFLRNELAWIRRGAQARSTKQKARIQRYEQVRDQKVDLERNKVEIGLAGSRLGRKIIELDHVGYEWEGKTYIRDLTYTVLRNDRIGILGGNGTGKSTLLNIIAGRLQPTSGSVDIGQTVKIGYFAQTNAEMDGRLRAKEYIQEAAHYITMADGTKLSAGQLMERFLFPPDLQYTEVARLSGGEKRRLYLLRVLMEAPNVLLLDEPTNDLDLETMGILENFIEDFNGAIIFVSHDRFFTDRMAKKVFVYDKNDFGKINFYVGGYSDYKARAEAEEKAAAKAALNSPGNKKQQGTDMAASAEKKPAQKEKTQKKGLTMSEKREYGEIEAIIASKEGELKGIHYQMELYAADYSKISELTREETRVSAELEKLMERWAYLEEKAEEG</sequence>
<keyword evidence="2 5" id="KW-0067">ATP-binding</keyword>
<proteinExistence type="predicted"/>
<feature type="domain" description="ABC transporter" evidence="4">
    <location>
        <begin position="318"/>
        <end position="536"/>
    </location>
</feature>
<dbReference type="PROSITE" id="PS50893">
    <property type="entry name" value="ABC_TRANSPORTER_2"/>
    <property type="match status" value="2"/>
</dbReference>
<dbReference type="Proteomes" id="UP000433181">
    <property type="component" value="Unassembled WGS sequence"/>
</dbReference>
<protein>
    <submittedName>
        <fullName evidence="5">ABC-F family ATP-binding cassette domain-containing protein</fullName>
    </submittedName>
</protein>
<evidence type="ECO:0000256" key="1">
    <source>
        <dbReference type="ARBA" id="ARBA00022741"/>
    </source>
</evidence>
<keyword evidence="6" id="KW-1185">Reference proteome</keyword>
<dbReference type="RefSeq" id="WP_154406658.1">
    <property type="nucleotide sequence ID" value="NZ_VUNR01000008.1"/>
</dbReference>
<dbReference type="SMART" id="SM00382">
    <property type="entry name" value="AAA"/>
    <property type="match status" value="2"/>
</dbReference>
<dbReference type="AlphaFoldDB" id="A0A6I2UAG1"/>
<comment type="caution">
    <text evidence="5">The sequence shown here is derived from an EMBL/GenBank/DDBJ whole genome shotgun (WGS) entry which is preliminary data.</text>
</comment>
<dbReference type="PANTHER" id="PTHR42855:SF1">
    <property type="entry name" value="ABC TRANSPORTER DOMAIN-CONTAINING PROTEIN"/>
    <property type="match status" value="1"/>
</dbReference>
<dbReference type="SUPFAM" id="SSF52540">
    <property type="entry name" value="P-loop containing nucleoside triphosphate hydrolases"/>
    <property type="match status" value="2"/>
</dbReference>
<dbReference type="InterPro" id="IPR037118">
    <property type="entry name" value="Val-tRNA_synth_C_sf"/>
</dbReference>
<dbReference type="GO" id="GO:0003677">
    <property type="term" value="F:DNA binding"/>
    <property type="evidence" value="ECO:0007669"/>
    <property type="project" value="InterPro"/>
</dbReference>
<evidence type="ECO:0000313" key="6">
    <source>
        <dbReference type="Proteomes" id="UP000433181"/>
    </source>
</evidence>
<keyword evidence="1" id="KW-0547">Nucleotide-binding</keyword>
<dbReference type="PANTHER" id="PTHR42855">
    <property type="entry name" value="ABC TRANSPORTER ATP-BINDING SUBUNIT"/>
    <property type="match status" value="1"/>
</dbReference>
<evidence type="ECO:0000259" key="4">
    <source>
        <dbReference type="PROSITE" id="PS50893"/>
    </source>
</evidence>
<dbReference type="Pfam" id="PF00005">
    <property type="entry name" value="ABC_tran"/>
    <property type="match status" value="2"/>
</dbReference>
<feature type="region of interest" description="Disordered" evidence="3">
    <location>
        <begin position="540"/>
        <end position="576"/>
    </location>
</feature>
<dbReference type="InterPro" id="IPR003439">
    <property type="entry name" value="ABC_transporter-like_ATP-bd"/>
</dbReference>
<feature type="domain" description="ABC transporter" evidence="4">
    <location>
        <begin position="3"/>
        <end position="255"/>
    </location>
</feature>
<gene>
    <name evidence="5" type="ORF">FYJ84_05810</name>
</gene>
<evidence type="ECO:0000313" key="5">
    <source>
        <dbReference type="EMBL" id="MSU08498.1"/>
    </source>
</evidence>
<dbReference type="GO" id="GO:0005524">
    <property type="term" value="F:ATP binding"/>
    <property type="evidence" value="ECO:0007669"/>
    <property type="project" value="UniProtKB-KW"/>
</dbReference>
<dbReference type="PROSITE" id="PS00211">
    <property type="entry name" value="ABC_TRANSPORTER_1"/>
    <property type="match status" value="1"/>
</dbReference>
<evidence type="ECO:0000256" key="2">
    <source>
        <dbReference type="ARBA" id="ARBA00022840"/>
    </source>
</evidence>
<dbReference type="InterPro" id="IPR003593">
    <property type="entry name" value="AAA+_ATPase"/>
</dbReference>